<comment type="caution">
    <text evidence="1">The sequence shown here is derived from an EMBL/GenBank/DDBJ whole genome shotgun (WGS) entry which is preliminary data.</text>
</comment>
<keyword evidence="2" id="KW-1185">Reference proteome</keyword>
<evidence type="ECO:0000313" key="1">
    <source>
        <dbReference type="EMBL" id="OZC34483.1"/>
    </source>
</evidence>
<name>A0A7Z1DR70_9GAMM</name>
<protein>
    <recommendedName>
        <fullName evidence="3">DUF2971 domain-containing protein</fullName>
    </recommendedName>
</protein>
<gene>
    <name evidence="1" type="ORF">B9Q17_01825</name>
</gene>
<dbReference type="EMBL" id="NEFY01000047">
    <property type="protein sequence ID" value="OZC34483.1"/>
    <property type="molecule type" value="Genomic_DNA"/>
</dbReference>
<sequence length="197" mass="23416">MQKQHAISNLERFRLKVATLDSMNDPYELFLNFDGASRDDIEKFKEHFTVKSGFLCFSKNLHDPVQWAHYADNHRGICWEFDIPAHLLNRIEYGEEPINLAQRDEDWRDNLVKATLRKYDGWSYEQEYRILVDLEAEEIIRESGLHFVKLEKIVFPTRVYAGIRCELSAEEKELFYRNDLEVIQMAQDHRSYSIIPA</sequence>
<dbReference type="RefSeq" id="WP_094626208.1">
    <property type="nucleotide sequence ID" value="NZ_NEFY01000047.1"/>
</dbReference>
<evidence type="ECO:0008006" key="3">
    <source>
        <dbReference type="Google" id="ProtNLM"/>
    </source>
</evidence>
<proteinExistence type="predicted"/>
<dbReference type="AlphaFoldDB" id="A0A7Z1DR70"/>
<reference evidence="1 2" key="1">
    <citation type="submission" date="2017-06" db="EMBL/GenBank/DDBJ databases">
        <title>Draft genome sequence of the halophilic bacterium Marinobacter vinifirmus FB1.</title>
        <authorList>
            <person name="Stepanov V.G."/>
            <person name="Roberts D.J."/>
            <person name="Fox G.E."/>
        </authorList>
    </citation>
    <scope>NUCLEOTIDE SEQUENCE [LARGE SCALE GENOMIC DNA]</scope>
    <source>
        <strain evidence="1 2">FB1</strain>
    </source>
</reference>
<dbReference type="Proteomes" id="UP000216984">
    <property type="component" value="Unassembled WGS sequence"/>
</dbReference>
<organism evidence="1 2">
    <name type="scientific">Marinobacter vinifirmus</name>
    <dbReference type="NCBI Taxonomy" id="355591"/>
    <lineage>
        <taxon>Bacteria</taxon>
        <taxon>Pseudomonadati</taxon>
        <taxon>Pseudomonadota</taxon>
        <taxon>Gammaproteobacteria</taxon>
        <taxon>Pseudomonadales</taxon>
        <taxon>Marinobacteraceae</taxon>
        <taxon>Marinobacter</taxon>
    </lineage>
</organism>
<accession>A0A7Z1DR70</accession>
<evidence type="ECO:0000313" key="2">
    <source>
        <dbReference type="Proteomes" id="UP000216984"/>
    </source>
</evidence>